<comment type="caution">
    <text evidence="1">The sequence shown here is derived from an EMBL/GenBank/DDBJ whole genome shotgun (WGS) entry which is preliminary data.</text>
</comment>
<accession>A0A848IVC6</accession>
<dbReference type="Proteomes" id="UP000559010">
    <property type="component" value="Unassembled WGS sequence"/>
</dbReference>
<name>A0A848IVC6_9BACT</name>
<dbReference type="RefSeq" id="WP_169680168.1">
    <property type="nucleotide sequence ID" value="NZ_JABBNU010000004.1"/>
</dbReference>
<dbReference type="EMBL" id="JABBNU010000004">
    <property type="protein sequence ID" value="NMM48433.1"/>
    <property type="molecule type" value="Genomic_DNA"/>
</dbReference>
<keyword evidence="2" id="KW-1185">Reference proteome</keyword>
<reference evidence="1 2" key="1">
    <citation type="submission" date="2020-04" db="EMBL/GenBank/DDBJ databases">
        <title>Flammeovirgaceae bacterium KN852 isolated from deep sea.</title>
        <authorList>
            <person name="Zhang D.-C."/>
        </authorList>
    </citation>
    <scope>NUCLEOTIDE SEQUENCE [LARGE SCALE GENOMIC DNA]</scope>
    <source>
        <strain evidence="1 2">KN852</strain>
    </source>
</reference>
<evidence type="ECO:0008006" key="3">
    <source>
        <dbReference type="Google" id="ProtNLM"/>
    </source>
</evidence>
<evidence type="ECO:0000313" key="1">
    <source>
        <dbReference type="EMBL" id="NMM48433.1"/>
    </source>
</evidence>
<protein>
    <recommendedName>
        <fullName evidence="3">TerB family tellurite resistance protein</fullName>
    </recommendedName>
</protein>
<proteinExistence type="predicted"/>
<evidence type="ECO:0000313" key="2">
    <source>
        <dbReference type="Proteomes" id="UP000559010"/>
    </source>
</evidence>
<dbReference type="AlphaFoldDB" id="A0A848IVC6"/>
<sequence length="155" mass="17933">MIEAFKSLNPDEVKIMMEAPVWVTILIASADHKIDKEELDEALSMIHLREKTGRFVLREYYHEVDQTFKKDLEAAVASLPDDEQKAGEMVLSHLKKINDVLPKLDRKFAIQFYDAMQDFSMKVAKANGGFLGWFRINYDEKQVVDLPMINDPEKI</sequence>
<organism evidence="1 2">
    <name type="scientific">Marinigracilibium pacificum</name>
    <dbReference type="NCBI Taxonomy" id="2729599"/>
    <lineage>
        <taxon>Bacteria</taxon>
        <taxon>Pseudomonadati</taxon>
        <taxon>Bacteroidota</taxon>
        <taxon>Cytophagia</taxon>
        <taxon>Cytophagales</taxon>
        <taxon>Flammeovirgaceae</taxon>
        <taxon>Marinigracilibium</taxon>
    </lineage>
</organism>
<gene>
    <name evidence="1" type="ORF">HH304_08485</name>
</gene>